<sequence length="46" mass="5190">MRGNWLSNRVFKSYDDIVNHCCDGESCTASRGASCLSVEEKWASEF</sequence>
<gene>
    <name evidence="1" type="ORF">pHRC017_0484</name>
</gene>
<proteinExistence type="predicted"/>
<name>I2E219_RHIML</name>
<keyword evidence="1" id="KW-0614">Plasmid</keyword>
<dbReference type="AlphaFoldDB" id="I2E219"/>
<evidence type="ECO:0000313" key="1">
    <source>
        <dbReference type="EMBL" id="AFJ91537.1"/>
    </source>
</evidence>
<protein>
    <submittedName>
        <fullName evidence="1">Transposase</fullName>
    </submittedName>
</protein>
<geneLocation type="plasmid" evidence="1">
    <name>pHRC017</name>
</geneLocation>
<organism evidence="1">
    <name type="scientific">Rhizobium meliloti</name>
    <name type="common">Ensifer meliloti</name>
    <name type="synonym">Sinorhizobium meliloti</name>
    <dbReference type="NCBI Taxonomy" id="382"/>
    <lineage>
        <taxon>Bacteria</taxon>
        <taxon>Pseudomonadati</taxon>
        <taxon>Pseudomonadota</taxon>
        <taxon>Alphaproteobacteria</taxon>
        <taxon>Hyphomicrobiales</taxon>
        <taxon>Rhizobiaceae</taxon>
        <taxon>Sinorhizobium/Ensifer group</taxon>
        <taxon>Sinorhizobium</taxon>
    </lineage>
</organism>
<dbReference type="EMBL" id="JQ665880">
    <property type="protein sequence ID" value="AFJ91537.1"/>
    <property type="molecule type" value="Genomic_DNA"/>
</dbReference>
<reference evidence="1" key="1">
    <citation type="journal article" date="2012" name="Mol. Plant Microbe Interact.">
        <title>Rhizobial plasmids that cause impaired symbiotic nitrogen fixation and enhanced host invasion.</title>
        <authorList>
            <person name="Crook M.B."/>
            <person name="Lindsay D.P."/>
            <person name="Biggs M.B."/>
            <person name="Bentley J.S."/>
            <person name="Price J.C."/>
            <person name="Clement S.C."/>
            <person name="Clement M.J."/>
            <person name="Long S.R."/>
            <person name="Griffitts J.S."/>
        </authorList>
    </citation>
    <scope>NUCLEOTIDE SEQUENCE</scope>
    <source>
        <strain evidence="1">C017</strain>
        <plasmid evidence="1">pHRC017</plasmid>
    </source>
</reference>
<accession>I2E219</accession>